<name>A0ABS9CEZ2_9BACT</name>
<sequence length="253" mass="29052">MREAKDYALQRAKIKALADEFGTTVSMTNSSFAKETSSESIDKFVQVAEYEVNGEWIETVGKPDTTVIPQDDGFLITAKVKGKAREIKRAKVELMAKVLCNGTDDKFETDRFNTNDQLYLSFRSPTDGYCLVYLIDESQKAYCLLPYRQQTTGNFPIKANRRYVLFSPKDADRSIASLVDEYTLNSQESKEYNQLYIIFSPNPLTKTIDRSTTELMPRETTVENFRKWLARCRRNDLDMAVEVKNIVIKGHEK</sequence>
<reference evidence="1 2" key="1">
    <citation type="submission" date="2020-12" db="EMBL/GenBank/DDBJ databases">
        <title>Whole genome sequences of gut porcine anaerobes.</title>
        <authorList>
            <person name="Kubasova T."/>
            <person name="Jahodarova E."/>
            <person name="Rychlik I."/>
        </authorList>
    </citation>
    <scope>NUCLEOTIDE SEQUENCE [LARGE SCALE GENOMIC DNA]</scope>
    <source>
        <strain evidence="1 2">An925</strain>
    </source>
</reference>
<evidence type="ECO:0000313" key="2">
    <source>
        <dbReference type="Proteomes" id="UP001200470"/>
    </source>
</evidence>
<dbReference type="Proteomes" id="UP001200470">
    <property type="component" value="Unassembled WGS sequence"/>
</dbReference>
<protein>
    <submittedName>
        <fullName evidence="1">DUF4384 domain-containing protein</fullName>
    </submittedName>
</protein>
<keyword evidence="2" id="KW-1185">Reference proteome</keyword>
<evidence type="ECO:0000313" key="1">
    <source>
        <dbReference type="EMBL" id="MCF2562877.1"/>
    </source>
</evidence>
<comment type="caution">
    <text evidence="1">The sequence shown here is derived from an EMBL/GenBank/DDBJ whole genome shotgun (WGS) entry which is preliminary data.</text>
</comment>
<accession>A0ABS9CEZ2</accession>
<dbReference type="EMBL" id="JADYTN010000003">
    <property type="protein sequence ID" value="MCF2562877.1"/>
    <property type="molecule type" value="Genomic_DNA"/>
</dbReference>
<gene>
    <name evidence="1" type="ORF">I6E12_01925</name>
</gene>
<proteinExistence type="predicted"/>
<dbReference type="RefSeq" id="WP_301637399.1">
    <property type="nucleotide sequence ID" value="NZ_JADYTN010000003.1"/>
</dbReference>
<organism evidence="1 2">
    <name type="scientific">Xylanibacter brevis</name>
    <dbReference type="NCBI Taxonomy" id="83231"/>
    <lineage>
        <taxon>Bacteria</taxon>
        <taxon>Pseudomonadati</taxon>
        <taxon>Bacteroidota</taxon>
        <taxon>Bacteroidia</taxon>
        <taxon>Bacteroidales</taxon>
        <taxon>Prevotellaceae</taxon>
        <taxon>Xylanibacter</taxon>
    </lineage>
</organism>